<dbReference type="EMBL" id="KZ293415">
    <property type="protein sequence ID" value="PBK78568.1"/>
    <property type="molecule type" value="Genomic_DNA"/>
</dbReference>
<protein>
    <submittedName>
        <fullName evidence="1">Uncharacterized protein</fullName>
    </submittedName>
</protein>
<keyword evidence="2" id="KW-1185">Reference proteome</keyword>
<reference evidence="2" key="1">
    <citation type="journal article" date="2017" name="Nat. Ecol. Evol.">
        <title>Genome expansion and lineage-specific genetic innovations in the forest pathogenic fungi Armillaria.</title>
        <authorList>
            <person name="Sipos G."/>
            <person name="Prasanna A.N."/>
            <person name="Walter M.C."/>
            <person name="O'Connor E."/>
            <person name="Balint B."/>
            <person name="Krizsan K."/>
            <person name="Kiss B."/>
            <person name="Hess J."/>
            <person name="Varga T."/>
            <person name="Slot J."/>
            <person name="Riley R."/>
            <person name="Boka B."/>
            <person name="Rigling D."/>
            <person name="Barry K."/>
            <person name="Lee J."/>
            <person name="Mihaltcheva S."/>
            <person name="LaButti K."/>
            <person name="Lipzen A."/>
            <person name="Waldron R."/>
            <person name="Moloney N.M."/>
            <person name="Sperisen C."/>
            <person name="Kredics L."/>
            <person name="Vagvoelgyi C."/>
            <person name="Patrignani A."/>
            <person name="Fitzpatrick D."/>
            <person name="Nagy I."/>
            <person name="Doyle S."/>
            <person name="Anderson J.B."/>
            <person name="Grigoriev I.V."/>
            <person name="Gueldener U."/>
            <person name="Muensterkoetter M."/>
            <person name="Nagy L.G."/>
        </authorList>
    </citation>
    <scope>NUCLEOTIDE SEQUENCE [LARGE SCALE GENOMIC DNA]</scope>
    <source>
        <strain evidence="2">28-4</strain>
    </source>
</reference>
<evidence type="ECO:0000313" key="1">
    <source>
        <dbReference type="EMBL" id="PBK78568.1"/>
    </source>
</evidence>
<dbReference type="AlphaFoldDB" id="A0A2H3CJJ6"/>
<gene>
    <name evidence="1" type="ORF">ARMSODRAFT_46097</name>
</gene>
<name>A0A2H3CJJ6_9AGAR</name>
<dbReference type="Proteomes" id="UP000218334">
    <property type="component" value="Unassembled WGS sequence"/>
</dbReference>
<accession>A0A2H3CJJ6</accession>
<organism evidence="1 2">
    <name type="scientific">Armillaria solidipes</name>
    <dbReference type="NCBI Taxonomy" id="1076256"/>
    <lineage>
        <taxon>Eukaryota</taxon>
        <taxon>Fungi</taxon>
        <taxon>Dikarya</taxon>
        <taxon>Basidiomycota</taxon>
        <taxon>Agaricomycotina</taxon>
        <taxon>Agaricomycetes</taxon>
        <taxon>Agaricomycetidae</taxon>
        <taxon>Agaricales</taxon>
        <taxon>Marasmiineae</taxon>
        <taxon>Physalacriaceae</taxon>
        <taxon>Armillaria</taxon>
    </lineage>
</organism>
<proteinExistence type="predicted"/>
<evidence type="ECO:0000313" key="2">
    <source>
        <dbReference type="Proteomes" id="UP000218334"/>
    </source>
</evidence>
<sequence>MGLSMSSRKPETLSSSIDLLTDDQVKALIDAAVSRNDTVGIRHNPGISWMHATAWKIAPDAVVKRCDPHVEGWRGSLPPPDLILDSTSIERLFFIRIVESGLRDYTNERSSMEPKGHE</sequence>